<dbReference type="Pfam" id="PF12833">
    <property type="entry name" value="HTH_18"/>
    <property type="match status" value="1"/>
</dbReference>
<dbReference type="PANTHER" id="PTHR46796:SF15">
    <property type="entry name" value="BLL1074 PROTEIN"/>
    <property type="match status" value="1"/>
</dbReference>
<dbReference type="RefSeq" id="WP_317082302.1">
    <property type="nucleotide sequence ID" value="NZ_CP136594.1"/>
</dbReference>
<dbReference type="KEGG" id="acoa:RB602_01500"/>
<dbReference type="GO" id="GO:0043565">
    <property type="term" value="F:sequence-specific DNA binding"/>
    <property type="evidence" value="ECO:0007669"/>
    <property type="project" value="InterPro"/>
</dbReference>
<reference evidence="5 6" key="1">
    <citation type="submission" date="2023-10" db="EMBL/GenBank/DDBJ databases">
        <title>Complete genome sequence of a Sphingomonadaceae bacterium.</title>
        <authorList>
            <person name="Yan C."/>
        </authorList>
    </citation>
    <scope>NUCLEOTIDE SEQUENCE [LARGE SCALE GENOMIC DNA]</scope>
    <source>
        <strain evidence="5 6">SCSIO 66989</strain>
    </source>
</reference>
<dbReference type="EMBL" id="CP136594">
    <property type="protein sequence ID" value="WOE75418.1"/>
    <property type="molecule type" value="Genomic_DNA"/>
</dbReference>
<dbReference type="PANTHER" id="PTHR46796">
    <property type="entry name" value="HTH-TYPE TRANSCRIPTIONAL ACTIVATOR RHAS-RELATED"/>
    <property type="match status" value="1"/>
</dbReference>
<evidence type="ECO:0000313" key="5">
    <source>
        <dbReference type="EMBL" id="WOE75418.1"/>
    </source>
</evidence>
<evidence type="ECO:0000259" key="4">
    <source>
        <dbReference type="PROSITE" id="PS01124"/>
    </source>
</evidence>
<dbReference type="GO" id="GO:0003700">
    <property type="term" value="F:DNA-binding transcription factor activity"/>
    <property type="evidence" value="ECO:0007669"/>
    <property type="project" value="InterPro"/>
</dbReference>
<evidence type="ECO:0000256" key="1">
    <source>
        <dbReference type="ARBA" id="ARBA00023015"/>
    </source>
</evidence>
<gene>
    <name evidence="5" type="ORF">RB602_01500</name>
</gene>
<dbReference type="Proteomes" id="UP001302429">
    <property type="component" value="Chromosome"/>
</dbReference>
<organism evidence="5 6">
    <name type="scientific">Alterisphingorhabdus coralli</name>
    <dbReference type="NCBI Taxonomy" id="3071408"/>
    <lineage>
        <taxon>Bacteria</taxon>
        <taxon>Pseudomonadati</taxon>
        <taxon>Pseudomonadota</taxon>
        <taxon>Alphaproteobacteria</taxon>
        <taxon>Sphingomonadales</taxon>
        <taxon>Sphingomonadaceae</taxon>
        <taxon>Alterisphingorhabdus (ex Yan et al. 2024)</taxon>
    </lineage>
</organism>
<evidence type="ECO:0000256" key="3">
    <source>
        <dbReference type="ARBA" id="ARBA00023163"/>
    </source>
</evidence>
<accession>A0AA97F7J0</accession>
<proteinExistence type="predicted"/>
<dbReference type="PROSITE" id="PS01124">
    <property type="entry name" value="HTH_ARAC_FAMILY_2"/>
    <property type="match status" value="1"/>
</dbReference>
<name>A0AA97F7J0_9SPHN</name>
<keyword evidence="6" id="KW-1185">Reference proteome</keyword>
<feature type="domain" description="HTH araC/xylS-type" evidence="4">
    <location>
        <begin position="170"/>
        <end position="269"/>
    </location>
</feature>
<keyword evidence="3" id="KW-0804">Transcription</keyword>
<dbReference type="SMART" id="SM00342">
    <property type="entry name" value="HTH_ARAC"/>
    <property type="match status" value="1"/>
</dbReference>
<dbReference type="AlphaFoldDB" id="A0AA97F7J0"/>
<dbReference type="InterPro" id="IPR050204">
    <property type="entry name" value="AraC_XylS_family_regulators"/>
</dbReference>
<protein>
    <submittedName>
        <fullName evidence="5">Helix-turn-helix domain-containing protein</fullName>
    </submittedName>
</protein>
<evidence type="ECO:0000256" key="2">
    <source>
        <dbReference type="ARBA" id="ARBA00023125"/>
    </source>
</evidence>
<evidence type="ECO:0000313" key="6">
    <source>
        <dbReference type="Proteomes" id="UP001302429"/>
    </source>
</evidence>
<dbReference type="InterPro" id="IPR018060">
    <property type="entry name" value="HTH_AraC"/>
</dbReference>
<keyword evidence="1" id="KW-0805">Transcription regulation</keyword>
<keyword evidence="2" id="KW-0238">DNA-binding</keyword>
<dbReference type="Gene3D" id="1.10.10.60">
    <property type="entry name" value="Homeodomain-like"/>
    <property type="match status" value="1"/>
</dbReference>
<sequence length="302" mass="33588">MTDSALDMSGITLRFFSPGDTLAPYISTLYRLDIERGDRPRLEDFLHPEWANIRLVRGEAVTGAIGDAKPRKRSRIFISGPTSISSYFSPGNASIWGIGLLPLGWHMFVGADADNYADRAVDAETDPVFGNLLAVLQSISLDKPEDDEAEAAAILKALNAIVAKQPEPDPRIAKAHSALVDDRLVSVTALAERLAMTERSLERFSRRVFGFPPKLLLRRQRFLRSLAQFMIDPSLRWINTLDLQYHDQAHFSRDFLRFMGMRPGDYAAKPHPIMMAAAKARMAAAGAPMQVLHKPVETNDSD</sequence>